<dbReference type="GO" id="GO:0015031">
    <property type="term" value="P:protein transport"/>
    <property type="evidence" value="ECO:0007669"/>
    <property type="project" value="UniProtKB-KW"/>
</dbReference>
<dbReference type="GO" id="GO:0009279">
    <property type="term" value="C:cell outer membrane"/>
    <property type="evidence" value="ECO:0007669"/>
    <property type="project" value="UniProtKB-SubCell"/>
</dbReference>
<comment type="similarity">
    <text evidence="2 13">Belongs to the LolB family.</text>
</comment>
<gene>
    <name evidence="13" type="primary">lolB</name>
    <name evidence="15" type="ORF">AMR76_04415</name>
</gene>
<evidence type="ECO:0000256" key="1">
    <source>
        <dbReference type="ARBA" id="ARBA00004459"/>
    </source>
</evidence>
<evidence type="ECO:0000256" key="11">
    <source>
        <dbReference type="ARBA" id="ARBA00023237"/>
    </source>
</evidence>
<keyword evidence="11 13" id="KW-0998">Cell outer membrane</keyword>
<dbReference type="RefSeq" id="WP_055465403.1">
    <property type="nucleotide sequence ID" value="NZ_LKHS01000003.1"/>
</dbReference>
<evidence type="ECO:0000256" key="5">
    <source>
        <dbReference type="ARBA" id="ARBA00022448"/>
    </source>
</evidence>
<evidence type="ECO:0000256" key="7">
    <source>
        <dbReference type="ARBA" id="ARBA00022927"/>
    </source>
</evidence>
<dbReference type="InParanoid" id="A0A0Q2V3V4"/>
<evidence type="ECO:0000256" key="2">
    <source>
        <dbReference type="ARBA" id="ARBA00009696"/>
    </source>
</evidence>
<feature type="chain" id="PRO_5008852655" description="Outer-membrane lipoprotein LolB" evidence="14">
    <location>
        <begin position="24"/>
        <end position="204"/>
    </location>
</feature>
<dbReference type="SUPFAM" id="SSF89392">
    <property type="entry name" value="Prokaryotic lipoproteins and lipoprotein localization factors"/>
    <property type="match status" value="1"/>
</dbReference>
<comment type="subcellular location">
    <subcellularLocation>
        <location evidence="1 13">Cell outer membrane</location>
        <topology evidence="1 13">Lipid-anchor</topology>
    </subcellularLocation>
</comment>
<evidence type="ECO:0000313" key="15">
    <source>
        <dbReference type="EMBL" id="KQH87464.1"/>
    </source>
</evidence>
<dbReference type="AlphaFoldDB" id="A0A0Q2V3V4"/>
<keyword evidence="10 13" id="KW-0143">Chaperone</keyword>
<comment type="caution">
    <text evidence="15">The sequence shown here is derived from an EMBL/GenBank/DDBJ whole genome shotgun (WGS) entry which is preliminary data.</text>
</comment>
<keyword evidence="16" id="KW-1185">Reference proteome</keyword>
<dbReference type="GO" id="GO:0044874">
    <property type="term" value="P:lipoprotein localization to outer membrane"/>
    <property type="evidence" value="ECO:0007669"/>
    <property type="project" value="UniProtKB-UniRule"/>
</dbReference>
<dbReference type="HAMAP" id="MF_00233">
    <property type="entry name" value="LolB"/>
    <property type="match status" value="1"/>
</dbReference>
<evidence type="ECO:0000256" key="10">
    <source>
        <dbReference type="ARBA" id="ARBA00023186"/>
    </source>
</evidence>
<dbReference type="CDD" id="cd16326">
    <property type="entry name" value="LolB"/>
    <property type="match status" value="1"/>
</dbReference>
<keyword evidence="9 13" id="KW-0564">Palmitate</keyword>
<evidence type="ECO:0000256" key="6">
    <source>
        <dbReference type="ARBA" id="ARBA00022729"/>
    </source>
</evidence>
<dbReference type="EMBL" id="LKHS01000003">
    <property type="protein sequence ID" value="KQH87464.1"/>
    <property type="molecule type" value="Genomic_DNA"/>
</dbReference>
<dbReference type="Pfam" id="PF03550">
    <property type="entry name" value="LolB"/>
    <property type="match status" value="1"/>
</dbReference>
<evidence type="ECO:0000256" key="13">
    <source>
        <dbReference type="HAMAP-Rule" id="MF_00233"/>
    </source>
</evidence>
<dbReference type="Proteomes" id="UP000051221">
    <property type="component" value="Unassembled WGS sequence"/>
</dbReference>
<dbReference type="Gene3D" id="2.50.20.10">
    <property type="entry name" value="Lipoprotein localisation LolA/LolB/LppX"/>
    <property type="match status" value="1"/>
</dbReference>
<keyword evidence="6 13" id="KW-0732">Signal</keyword>
<proteinExistence type="inferred from homology"/>
<dbReference type="FunCoup" id="A0A0Q2V3V4">
    <property type="interactions" value="113"/>
</dbReference>
<accession>A0A0Q2V3V4</accession>
<evidence type="ECO:0000256" key="3">
    <source>
        <dbReference type="ARBA" id="ARBA00011245"/>
    </source>
</evidence>
<dbReference type="InterPro" id="IPR029046">
    <property type="entry name" value="LolA/LolB/LppX"/>
</dbReference>
<evidence type="ECO:0000256" key="9">
    <source>
        <dbReference type="ARBA" id="ARBA00023139"/>
    </source>
</evidence>
<feature type="signal peptide" evidence="14">
    <location>
        <begin position="1"/>
        <end position="23"/>
    </location>
</feature>
<reference evidence="15 16" key="1">
    <citation type="submission" date="2015-08" db="EMBL/GenBank/DDBJ databases">
        <title>Antibacterial properties of a collection of Vibrionaceae strains.</title>
        <authorList>
            <person name="Giubergia S."/>
        </authorList>
    </citation>
    <scope>NUCLEOTIDE SEQUENCE [LARGE SCALE GENOMIC DNA]</scope>
    <source>
        <strain evidence="15 16">S0821</strain>
    </source>
</reference>
<evidence type="ECO:0000256" key="4">
    <source>
        <dbReference type="ARBA" id="ARBA00016202"/>
    </source>
</evidence>
<name>A0A0Q2V3V4_VIBFU</name>
<comment type="subunit">
    <text evidence="3 13">Monomer.</text>
</comment>
<dbReference type="InterPro" id="IPR004565">
    <property type="entry name" value="OM_lipoprot_LolB"/>
</dbReference>
<dbReference type="PROSITE" id="PS51257">
    <property type="entry name" value="PROKAR_LIPOPROTEIN"/>
    <property type="match status" value="1"/>
</dbReference>
<keyword evidence="5 13" id="KW-0813">Transport</keyword>
<keyword evidence="8 13" id="KW-0472">Membrane</keyword>
<keyword evidence="12 13" id="KW-0449">Lipoprotein</keyword>
<comment type="function">
    <text evidence="13">Plays a critical role in the incorporation of lipoproteins in the outer membrane after they are released by the LolA protein.</text>
</comment>
<sequence length="204" mass="23333">MTHKPRIYLIVMLLMTLFGCSSVPEPITDVQWQSHQARLTSIAQFKLAGKIGYISPEQRQSLNFQWQKSNQNSQLRLTNFLGQTVLNLTMTAQDARVETYDNQVYTAPNAQLLVRQLTGLDIPVDLLQDWILGLPSQADAYALNENNTLATLDKRAGSTNWHVDYGRYREYPWQQTQLPLPDKLKLTQNQTSINLVISNWTLTP</sequence>
<dbReference type="NCBIfam" id="TIGR00548">
    <property type="entry name" value="lolB"/>
    <property type="match status" value="1"/>
</dbReference>
<keyword evidence="7 13" id="KW-0653">Protein transport</keyword>
<organism evidence="15 16">
    <name type="scientific">Vibrio furnissii</name>
    <dbReference type="NCBI Taxonomy" id="29494"/>
    <lineage>
        <taxon>Bacteria</taxon>
        <taxon>Pseudomonadati</taxon>
        <taxon>Pseudomonadota</taxon>
        <taxon>Gammaproteobacteria</taxon>
        <taxon>Vibrionales</taxon>
        <taxon>Vibrionaceae</taxon>
        <taxon>Vibrio</taxon>
    </lineage>
</organism>
<evidence type="ECO:0000256" key="14">
    <source>
        <dbReference type="SAM" id="SignalP"/>
    </source>
</evidence>
<evidence type="ECO:0000313" key="16">
    <source>
        <dbReference type="Proteomes" id="UP000051221"/>
    </source>
</evidence>
<evidence type="ECO:0000256" key="8">
    <source>
        <dbReference type="ARBA" id="ARBA00023136"/>
    </source>
</evidence>
<evidence type="ECO:0000256" key="12">
    <source>
        <dbReference type="ARBA" id="ARBA00023288"/>
    </source>
</evidence>
<protein>
    <recommendedName>
        <fullName evidence="4 13">Outer-membrane lipoprotein LolB</fullName>
    </recommendedName>
</protein>